<feature type="region of interest" description="Disordered" evidence="1">
    <location>
        <begin position="1"/>
        <end position="42"/>
    </location>
</feature>
<proteinExistence type="predicted"/>
<feature type="compositionally biased region" description="Pro residues" evidence="1">
    <location>
        <begin position="1"/>
        <end position="10"/>
    </location>
</feature>
<dbReference type="EMBL" id="CACVBS010000052">
    <property type="protein sequence ID" value="CAA7265992.1"/>
    <property type="molecule type" value="Genomic_DNA"/>
</dbReference>
<organism evidence="2 3">
    <name type="scientific">Cyclocybe aegerita</name>
    <name type="common">Black poplar mushroom</name>
    <name type="synonym">Agrocybe aegerita</name>
    <dbReference type="NCBI Taxonomy" id="1973307"/>
    <lineage>
        <taxon>Eukaryota</taxon>
        <taxon>Fungi</taxon>
        <taxon>Dikarya</taxon>
        <taxon>Basidiomycota</taxon>
        <taxon>Agaricomycotina</taxon>
        <taxon>Agaricomycetes</taxon>
        <taxon>Agaricomycetidae</taxon>
        <taxon>Agaricales</taxon>
        <taxon>Agaricineae</taxon>
        <taxon>Bolbitiaceae</taxon>
        <taxon>Cyclocybe</taxon>
    </lineage>
</organism>
<keyword evidence="3" id="KW-1185">Reference proteome</keyword>
<dbReference type="Proteomes" id="UP000467700">
    <property type="component" value="Unassembled WGS sequence"/>
</dbReference>
<reference evidence="2 3" key="1">
    <citation type="submission" date="2020-01" db="EMBL/GenBank/DDBJ databases">
        <authorList>
            <person name="Gupta K D."/>
        </authorList>
    </citation>
    <scope>NUCLEOTIDE SEQUENCE [LARGE SCALE GENOMIC DNA]</scope>
</reference>
<feature type="compositionally biased region" description="Low complexity" evidence="1">
    <location>
        <begin position="30"/>
        <end position="42"/>
    </location>
</feature>
<feature type="compositionally biased region" description="Pro residues" evidence="1">
    <location>
        <begin position="17"/>
        <end position="29"/>
    </location>
</feature>
<comment type="caution">
    <text evidence="2">The sequence shown here is derived from an EMBL/GenBank/DDBJ whole genome shotgun (WGS) entry which is preliminary data.</text>
</comment>
<sequence length="189" mass="20261">MATTLPPRPLPLSSAPPSHPPRPLPPLVHPSPAVSPSSSLSRLSSVRPLHPCSLMHPPSTPRSPSALCLISPSAWRLSHLATSPSALPSRLHPRLLTPFTPFTHIALSPPHPRPLSPSPSFAHSPLPFCPCPFALTLVLILVLALSPSRPWSTPGPPHRPSCLPCPLPRCRPFALPFALNDWSKRPKGS</sequence>
<evidence type="ECO:0000313" key="3">
    <source>
        <dbReference type="Proteomes" id="UP000467700"/>
    </source>
</evidence>
<evidence type="ECO:0000313" key="2">
    <source>
        <dbReference type="EMBL" id="CAA7265992.1"/>
    </source>
</evidence>
<dbReference type="AlphaFoldDB" id="A0A8S0X3H8"/>
<protein>
    <submittedName>
        <fullName evidence="2">Uncharacterized protein</fullName>
    </submittedName>
</protein>
<evidence type="ECO:0000256" key="1">
    <source>
        <dbReference type="SAM" id="MobiDB-lite"/>
    </source>
</evidence>
<name>A0A8S0X3H8_CYCAE</name>
<accession>A0A8S0X3H8</accession>
<gene>
    <name evidence="2" type="ORF">AAE3_LOCUS8343</name>
</gene>